<feature type="domain" description="Disease resistance protein At4g27190-like leucine-rich repeats" evidence="2">
    <location>
        <begin position="169"/>
        <end position="314"/>
    </location>
</feature>
<reference evidence="3 4" key="1">
    <citation type="journal article" date="2014" name="Am. J. Bot.">
        <title>Genome assembly and annotation for red clover (Trifolium pratense; Fabaceae).</title>
        <authorList>
            <person name="Istvanek J."/>
            <person name="Jaros M."/>
            <person name="Krenek A."/>
            <person name="Repkova J."/>
        </authorList>
    </citation>
    <scope>NUCLEOTIDE SEQUENCE [LARGE SCALE GENOMIC DNA]</scope>
    <source>
        <strain evidence="4">cv. Tatra</strain>
        <tissue evidence="3">Young leaves</tissue>
    </source>
</reference>
<accession>A0A2K3LK42</accession>
<dbReference type="SUPFAM" id="SSF52047">
    <property type="entry name" value="RNI-like"/>
    <property type="match status" value="2"/>
</dbReference>
<evidence type="ECO:0000259" key="2">
    <source>
        <dbReference type="Pfam" id="PF23247"/>
    </source>
</evidence>
<sequence>IECFFEEIVPLERPREHQNAGVVPNLKSLKLIDLPNLENIGFERGAFIQKIELLILKNCPSLVNMIPSSLSDTFLTHLEVVNCNGLKTLMPLSSAKSMGKLRTIKIIKCESLQEIVENEDEDRNVVFKQLKVLELVSLTSLKSFCSSKTCVFVFPSLEKLVKFFEGMDEINVSEHLELQECQYGNPFQQSNWFYSLKTLKLKNCNNQSCAIPSNILLTCLKSLNELDVRDCQRLEVIFNFSDAEIMGSTSQLKKLTLENLPRLTHVWKKNLQVSHNFENLQQVIVKNCENLESLFPVALAENLLNLEKLEIGFCYKMLAIVGKQTSGKEVTKKFVYPCLTILTLTWLSNLTFFYPGSFTLECPALYNLSVFYCLKLKLFQSEHLEGDTEGSSTSIYKHPVISDLRDIPSLMAIPSLKVLSLDWKDASALWFRLFTENLPYLDTLFLNLYDLNSDNKQPGFLFEILEKTLNVKKLYLYYCSRPEVLLNQNPNIGEEMMLGHLEGNVVIEPYNKSQIRWIRGIIIFKHNL</sequence>
<keyword evidence="1" id="KW-0611">Plant defense</keyword>
<evidence type="ECO:0000256" key="1">
    <source>
        <dbReference type="ARBA" id="ARBA00022821"/>
    </source>
</evidence>
<dbReference type="InterPro" id="IPR050905">
    <property type="entry name" value="Plant_NBS-LRR"/>
</dbReference>
<dbReference type="Pfam" id="PF23247">
    <property type="entry name" value="LRR_RPS2"/>
    <property type="match status" value="2"/>
</dbReference>
<evidence type="ECO:0000313" key="3">
    <source>
        <dbReference type="EMBL" id="PNX78882.1"/>
    </source>
</evidence>
<gene>
    <name evidence="3" type="ORF">L195_g034864</name>
</gene>
<dbReference type="PANTHER" id="PTHR33463:SF209">
    <property type="entry name" value="DISEASE RESISTANCE PROTEIN RPS2-LIKE"/>
    <property type="match status" value="1"/>
</dbReference>
<comment type="caution">
    <text evidence="3">The sequence shown here is derived from an EMBL/GenBank/DDBJ whole genome shotgun (WGS) entry which is preliminary data.</text>
</comment>
<feature type="non-terminal residue" evidence="3">
    <location>
        <position position="1"/>
    </location>
</feature>
<name>A0A2K3LK42_TRIPR</name>
<dbReference type="ExpressionAtlas" id="A0A2K3LK42">
    <property type="expression patterns" value="baseline"/>
</dbReference>
<feature type="domain" description="Disease resistance protein At4g27190-like leucine-rich repeats" evidence="2">
    <location>
        <begin position="75"/>
        <end position="160"/>
    </location>
</feature>
<dbReference type="STRING" id="57577.A0A2K3LK42"/>
<dbReference type="PANTHER" id="PTHR33463">
    <property type="entry name" value="NB-ARC DOMAIN-CONTAINING PROTEIN-RELATED"/>
    <property type="match status" value="1"/>
</dbReference>
<dbReference type="InterPro" id="IPR057135">
    <property type="entry name" value="At4g27190-like_LRR"/>
</dbReference>
<dbReference type="AlphaFoldDB" id="A0A2K3LK42"/>
<protein>
    <recommendedName>
        <fullName evidence="2">Disease resistance protein At4g27190-like leucine-rich repeats domain-containing protein</fullName>
    </recommendedName>
</protein>
<organism evidence="3 4">
    <name type="scientific">Trifolium pratense</name>
    <name type="common">Red clover</name>
    <dbReference type="NCBI Taxonomy" id="57577"/>
    <lineage>
        <taxon>Eukaryota</taxon>
        <taxon>Viridiplantae</taxon>
        <taxon>Streptophyta</taxon>
        <taxon>Embryophyta</taxon>
        <taxon>Tracheophyta</taxon>
        <taxon>Spermatophyta</taxon>
        <taxon>Magnoliopsida</taxon>
        <taxon>eudicotyledons</taxon>
        <taxon>Gunneridae</taxon>
        <taxon>Pentapetalae</taxon>
        <taxon>rosids</taxon>
        <taxon>fabids</taxon>
        <taxon>Fabales</taxon>
        <taxon>Fabaceae</taxon>
        <taxon>Papilionoideae</taxon>
        <taxon>50 kb inversion clade</taxon>
        <taxon>NPAAA clade</taxon>
        <taxon>Hologalegina</taxon>
        <taxon>IRL clade</taxon>
        <taxon>Trifolieae</taxon>
        <taxon>Trifolium</taxon>
    </lineage>
</organism>
<evidence type="ECO:0000313" key="4">
    <source>
        <dbReference type="Proteomes" id="UP000236291"/>
    </source>
</evidence>
<dbReference type="InterPro" id="IPR032675">
    <property type="entry name" value="LRR_dom_sf"/>
</dbReference>
<dbReference type="EMBL" id="ASHM01034922">
    <property type="protein sequence ID" value="PNX78882.1"/>
    <property type="molecule type" value="Genomic_DNA"/>
</dbReference>
<reference evidence="3 4" key="2">
    <citation type="journal article" date="2017" name="Front. Plant Sci.">
        <title>Gene Classification and Mining of Molecular Markers Useful in Red Clover (Trifolium pratense) Breeding.</title>
        <authorList>
            <person name="Istvanek J."/>
            <person name="Dluhosova J."/>
            <person name="Dluhos P."/>
            <person name="Patkova L."/>
            <person name="Nedelnik J."/>
            <person name="Repkova J."/>
        </authorList>
    </citation>
    <scope>NUCLEOTIDE SEQUENCE [LARGE SCALE GENOMIC DNA]</scope>
    <source>
        <strain evidence="4">cv. Tatra</strain>
        <tissue evidence="3">Young leaves</tissue>
    </source>
</reference>
<proteinExistence type="predicted"/>
<dbReference type="Gene3D" id="3.80.10.10">
    <property type="entry name" value="Ribonuclease Inhibitor"/>
    <property type="match status" value="2"/>
</dbReference>
<dbReference type="Proteomes" id="UP000236291">
    <property type="component" value="Unassembled WGS sequence"/>
</dbReference>